<evidence type="ECO:0000313" key="2">
    <source>
        <dbReference type="EMBL" id="PFX12009.1"/>
    </source>
</evidence>
<organism evidence="2 3">
    <name type="scientific">Stylophora pistillata</name>
    <name type="common">Smooth cauliflower coral</name>
    <dbReference type="NCBI Taxonomy" id="50429"/>
    <lineage>
        <taxon>Eukaryota</taxon>
        <taxon>Metazoa</taxon>
        <taxon>Cnidaria</taxon>
        <taxon>Anthozoa</taxon>
        <taxon>Hexacorallia</taxon>
        <taxon>Scleractinia</taxon>
        <taxon>Astrocoeniina</taxon>
        <taxon>Pocilloporidae</taxon>
        <taxon>Stylophora</taxon>
    </lineage>
</organism>
<feature type="domain" description="CHAT" evidence="1">
    <location>
        <begin position="130"/>
        <end position="245"/>
    </location>
</feature>
<accession>A0A2B4R5B1</accession>
<proteinExistence type="predicted"/>
<sequence>MDRSLANNSLRVIYNTIKDAYSAMNDYASGEKCQRELLNLYQDSIESVEKGHLHFRLAKANVRFWVHKAAGVVRFSKEEMSLDKNVLTGVVPDLDEFFRKSFSDPSKDITQTKLLLCYKIIIALVVHLLKEPEIIIVPDPCMYQVPFAALTDQEGRCLSETRRIRIVPSLTTLKVIQDSPPDYHSQTGALILGDPKVGVVLYQDRRKDPSPLPCAKRETEMIGELFGVTPLVGEHATKQAVLQAINFLS</sequence>
<dbReference type="AlphaFoldDB" id="A0A2B4R5B1"/>
<dbReference type="EMBL" id="LSMT01001659">
    <property type="protein sequence ID" value="PFX12009.1"/>
    <property type="molecule type" value="Genomic_DNA"/>
</dbReference>
<comment type="caution">
    <text evidence="2">The sequence shown here is derived from an EMBL/GenBank/DDBJ whole genome shotgun (WGS) entry which is preliminary data.</text>
</comment>
<evidence type="ECO:0000259" key="1">
    <source>
        <dbReference type="Pfam" id="PF12770"/>
    </source>
</evidence>
<name>A0A2B4R5B1_STYPI</name>
<keyword evidence="3" id="KW-1185">Reference proteome</keyword>
<dbReference type="Pfam" id="PF12770">
    <property type="entry name" value="CHAT"/>
    <property type="match status" value="1"/>
</dbReference>
<gene>
    <name evidence="2" type="primary">TTC28</name>
    <name evidence="2" type="ORF">AWC38_SpisGene24101</name>
</gene>
<protein>
    <submittedName>
        <fullName evidence="2">Tetratricopeptide repeat protein 28</fullName>
    </submittedName>
</protein>
<dbReference type="InterPro" id="IPR024983">
    <property type="entry name" value="CHAT_dom"/>
</dbReference>
<dbReference type="OrthoDB" id="5961805at2759"/>
<reference evidence="3" key="1">
    <citation type="journal article" date="2017" name="bioRxiv">
        <title>Comparative analysis of the genomes of Stylophora pistillata and Acropora digitifera provides evidence for extensive differences between species of corals.</title>
        <authorList>
            <person name="Voolstra C.R."/>
            <person name="Li Y."/>
            <person name="Liew Y.J."/>
            <person name="Baumgarten S."/>
            <person name="Zoccola D."/>
            <person name="Flot J.-F."/>
            <person name="Tambutte S."/>
            <person name="Allemand D."/>
            <person name="Aranda M."/>
        </authorList>
    </citation>
    <scope>NUCLEOTIDE SEQUENCE [LARGE SCALE GENOMIC DNA]</scope>
</reference>
<dbReference type="Proteomes" id="UP000225706">
    <property type="component" value="Unassembled WGS sequence"/>
</dbReference>
<evidence type="ECO:0000313" key="3">
    <source>
        <dbReference type="Proteomes" id="UP000225706"/>
    </source>
</evidence>